<organism evidence="1 2">
    <name type="scientific">Salix dunnii</name>
    <dbReference type="NCBI Taxonomy" id="1413687"/>
    <lineage>
        <taxon>Eukaryota</taxon>
        <taxon>Viridiplantae</taxon>
        <taxon>Streptophyta</taxon>
        <taxon>Embryophyta</taxon>
        <taxon>Tracheophyta</taxon>
        <taxon>Spermatophyta</taxon>
        <taxon>Magnoliopsida</taxon>
        <taxon>eudicotyledons</taxon>
        <taxon>Gunneridae</taxon>
        <taxon>Pentapetalae</taxon>
        <taxon>rosids</taxon>
        <taxon>fabids</taxon>
        <taxon>Malpighiales</taxon>
        <taxon>Salicaceae</taxon>
        <taxon>Saliceae</taxon>
        <taxon>Salix</taxon>
    </lineage>
</organism>
<dbReference type="Proteomes" id="UP000657918">
    <property type="component" value="Unassembled WGS sequence"/>
</dbReference>
<dbReference type="EMBL" id="JADGMS010000007">
    <property type="protein sequence ID" value="KAF9678948.1"/>
    <property type="molecule type" value="Genomic_DNA"/>
</dbReference>
<evidence type="ECO:0000313" key="2">
    <source>
        <dbReference type="Proteomes" id="UP000657918"/>
    </source>
</evidence>
<reference evidence="1 2" key="1">
    <citation type="submission" date="2020-10" db="EMBL/GenBank/DDBJ databases">
        <title>Plant Genome Project.</title>
        <authorList>
            <person name="Zhang R.-G."/>
        </authorList>
    </citation>
    <scope>NUCLEOTIDE SEQUENCE [LARGE SCALE GENOMIC DNA]</scope>
    <source>
        <strain evidence="1">FAFU-HL-1</strain>
        <tissue evidence="1">Leaf</tissue>
    </source>
</reference>
<dbReference type="OrthoDB" id="10321402at2759"/>
<name>A0A835K077_9ROSI</name>
<evidence type="ECO:0000313" key="1">
    <source>
        <dbReference type="EMBL" id="KAF9678948.1"/>
    </source>
</evidence>
<proteinExistence type="predicted"/>
<protein>
    <submittedName>
        <fullName evidence="1">Uncharacterized protein</fullName>
    </submittedName>
</protein>
<accession>A0A835K077</accession>
<comment type="caution">
    <text evidence="1">The sequence shown here is derived from an EMBL/GenBank/DDBJ whole genome shotgun (WGS) entry which is preliminary data.</text>
</comment>
<gene>
    <name evidence="1" type="ORF">SADUNF_Sadunf07G0089400</name>
</gene>
<keyword evidence="2" id="KW-1185">Reference proteome</keyword>
<dbReference type="AlphaFoldDB" id="A0A835K077"/>
<sequence>MDRPTLYNQLFLFLNFLQKNSYLSTKEMSDPNKDLGHGYPSTSFAGLPQPRWRIKWKIIVEALQFYPSCSSPSEKKV</sequence>